<dbReference type="AlphaFoldDB" id="A0A0G4GL08"/>
<feature type="compositionally biased region" description="Gly residues" evidence="1">
    <location>
        <begin position="326"/>
        <end position="345"/>
    </location>
</feature>
<feature type="region of interest" description="Disordered" evidence="1">
    <location>
        <begin position="293"/>
        <end position="360"/>
    </location>
</feature>
<feature type="compositionally biased region" description="Basic and acidic residues" evidence="1">
    <location>
        <begin position="532"/>
        <end position="546"/>
    </location>
</feature>
<proteinExistence type="predicted"/>
<feature type="region of interest" description="Disordered" evidence="1">
    <location>
        <begin position="1"/>
        <end position="45"/>
    </location>
</feature>
<name>A0A0G4GL08_9ALVE</name>
<evidence type="ECO:0000256" key="1">
    <source>
        <dbReference type="SAM" id="MobiDB-lite"/>
    </source>
</evidence>
<sequence length="598" mass="62913">MGGAQYSFGVPPQARTQPGGERDRRWDGPLGDASGGLGGGGRVGGGVTPVVGGLRGRGGLGRGGGDQNEWSTPDLVELMRMVGSQDKLKRWRDALLTFTDVLIKAVLIKLVASEQRMQHVCSLAQIRWYGEEPPSQPAGFALPEDVLAATFTHLPYRTMLMPAFGQNQNLRNELQMAFEERQKLEIFLRLPASRFGQCRSFVKDRLEAWRAQGRSAYKATEVIQEGKPSDAEILFNLVIVIFQKHLPSFSRLFLDLTDKAQRERDMMNRGGQEFGSGPNLSGEVVQLVRIPRSTPGDAPLLGPPSPSLAGGDAERGPPLLEIRLGRTGGGEGVDGLRAGRGGRARGYGVSETPSFGGRGAGGGLGMELEGPERVFRLPDDDNHVTSTVVVFVALLFYHMQQEAQHLPSEIRSMVAKKEGDTGILGTEPSQDLHGANQAGLQAAERGGGTESGGPSALFQPRPLTRRASPSAGIGTTPGLGLATPRKTGEAVGGGGGDEAAVQKGKGKGNGGAADSAGGGAAPAGPSGRTNLKPKEAAADANAEKARGKLPPPEKVITPGEEGYRPLYIHLQYKGLVVGPGTAQRVAELTNSGCLAAQK</sequence>
<evidence type="ECO:0000313" key="2">
    <source>
        <dbReference type="EMBL" id="CEM30719.1"/>
    </source>
</evidence>
<feature type="region of interest" description="Disordered" evidence="1">
    <location>
        <begin position="417"/>
        <end position="558"/>
    </location>
</feature>
<protein>
    <submittedName>
        <fullName evidence="2">Uncharacterized protein</fullName>
    </submittedName>
</protein>
<organism evidence="2">
    <name type="scientific">Chromera velia CCMP2878</name>
    <dbReference type="NCBI Taxonomy" id="1169474"/>
    <lineage>
        <taxon>Eukaryota</taxon>
        <taxon>Sar</taxon>
        <taxon>Alveolata</taxon>
        <taxon>Colpodellida</taxon>
        <taxon>Chromeraceae</taxon>
        <taxon>Chromera</taxon>
    </lineage>
</organism>
<feature type="compositionally biased region" description="Gly residues" evidence="1">
    <location>
        <begin position="507"/>
        <end position="521"/>
    </location>
</feature>
<dbReference type="VEuPathDB" id="CryptoDB:Cvel_22385"/>
<feature type="compositionally biased region" description="Gly residues" evidence="1">
    <location>
        <begin position="33"/>
        <end position="45"/>
    </location>
</feature>
<gene>
    <name evidence="2" type="ORF">Cvel_22385</name>
</gene>
<reference evidence="2" key="1">
    <citation type="submission" date="2014-11" db="EMBL/GenBank/DDBJ databases">
        <authorList>
            <person name="Otto D Thomas"/>
            <person name="Naeem Raeece"/>
        </authorList>
    </citation>
    <scope>NUCLEOTIDE SEQUENCE</scope>
</reference>
<dbReference type="EMBL" id="CDMZ01001319">
    <property type="protein sequence ID" value="CEM30719.1"/>
    <property type="molecule type" value="Genomic_DNA"/>
</dbReference>
<accession>A0A0G4GL08</accession>